<name>A0A9X8MI01_9PSED</name>
<accession>A0A9X8MI01</accession>
<evidence type="ECO:0000313" key="2">
    <source>
        <dbReference type="Proteomes" id="UP000183210"/>
    </source>
</evidence>
<sequence length="60" mass="6429">MAEINTAAAICQKHYSLKDRSSCGRCPLIAHCHTAPGPGQEGLEAWQIKIEQAAREGSHG</sequence>
<comment type="caution">
    <text evidence="1">The sequence shown here is derived from an EMBL/GenBank/DDBJ whole genome shotgun (WGS) entry which is preliminary data.</text>
</comment>
<protein>
    <submittedName>
        <fullName evidence="1">Uncharacterized protein</fullName>
    </submittedName>
</protein>
<organism evidence="1 2">
    <name type="scientific">Pseudomonas lutea</name>
    <dbReference type="NCBI Taxonomy" id="243924"/>
    <lineage>
        <taxon>Bacteria</taxon>
        <taxon>Pseudomonadati</taxon>
        <taxon>Pseudomonadota</taxon>
        <taxon>Gammaproteobacteria</taxon>
        <taxon>Pseudomonadales</taxon>
        <taxon>Pseudomonadaceae</taxon>
        <taxon>Pseudomonas</taxon>
    </lineage>
</organism>
<reference evidence="1 2" key="1">
    <citation type="submission" date="2016-10" db="EMBL/GenBank/DDBJ databases">
        <authorList>
            <person name="Varghese N."/>
            <person name="Submissions S."/>
        </authorList>
    </citation>
    <scope>NUCLEOTIDE SEQUENCE [LARGE SCALE GENOMIC DNA]</scope>
    <source>
        <strain evidence="1 2">LMG 21974</strain>
    </source>
</reference>
<dbReference type="AlphaFoldDB" id="A0A9X8MI01"/>
<dbReference type="RefSeq" id="WP_074830763.1">
    <property type="nucleotide sequence ID" value="NZ_FOEV01000043.1"/>
</dbReference>
<dbReference type="Proteomes" id="UP000183210">
    <property type="component" value="Unassembled WGS sequence"/>
</dbReference>
<gene>
    <name evidence="1" type="ORF">SAMN05216409_1434</name>
</gene>
<proteinExistence type="predicted"/>
<dbReference type="EMBL" id="FOEV01000043">
    <property type="protein sequence ID" value="SER54632.1"/>
    <property type="molecule type" value="Genomic_DNA"/>
</dbReference>
<evidence type="ECO:0000313" key="1">
    <source>
        <dbReference type="EMBL" id="SER54632.1"/>
    </source>
</evidence>
<dbReference type="GeneID" id="300269880"/>